<protein>
    <submittedName>
        <fullName evidence="1">Uncharacterized protein</fullName>
    </submittedName>
</protein>
<accession>A0A239EVF4</accession>
<sequence>MGQARQRKLTAQKSEKLDREWLLSLSSEARQIVDVTTRIHRHVVIDGGMWGGCYHLSFFLKRYLKKERNIDIDVVIGWVGEGSWSGVASHGWAQFKGCKIDMALSRTENAEVLPTGDFIVLDRVLLKGATRYRYYPEIPDHAKETLTRMALLPDSSEVSKLAQARHRQMLSMVNDDQAIDEYLRTVPGGMDYQRLALLAGLPVT</sequence>
<reference evidence="2" key="1">
    <citation type="submission" date="2017-06" db="EMBL/GenBank/DDBJ databases">
        <authorList>
            <person name="Varghese N."/>
            <person name="Submissions S."/>
        </authorList>
    </citation>
    <scope>NUCLEOTIDE SEQUENCE [LARGE SCALE GENOMIC DNA]</scope>
    <source>
        <strain evidence="2">DSM 22348</strain>
    </source>
</reference>
<evidence type="ECO:0000313" key="2">
    <source>
        <dbReference type="Proteomes" id="UP000198407"/>
    </source>
</evidence>
<dbReference type="RefSeq" id="WP_042124718.1">
    <property type="nucleotide sequence ID" value="NZ_FZOL01000008.1"/>
</dbReference>
<evidence type="ECO:0000313" key="1">
    <source>
        <dbReference type="EMBL" id="SNS48567.1"/>
    </source>
</evidence>
<dbReference type="Proteomes" id="UP000198407">
    <property type="component" value="Unassembled WGS sequence"/>
</dbReference>
<name>A0A239EVF4_9PSED</name>
<organism evidence="1 2">
    <name type="scientific">Pseudomonas japonica</name>
    <dbReference type="NCBI Taxonomy" id="256466"/>
    <lineage>
        <taxon>Bacteria</taxon>
        <taxon>Pseudomonadati</taxon>
        <taxon>Pseudomonadota</taxon>
        <taxon>Gammaproteobacteria</taxon>
        <taxon>Pseudomonadales</taxon>
        <taxon>Pseudomonadaceae</taxon>
        <taxon>Pseudomonas</taxon>
    </lineage>
</organism>
<dbReference type="AlphaFoldDB" id="A0A239EVF4"/>
<dbReference type="EMBL" id="FZOL01000008">
    <property type="protein sequence ID" value="SNS48567.1"/>
    <property type="molecule type" value="Genomic_DNA"/>
</dbReference>
<dbReference type="OrthoDB" id="8227879at2"/>
<gene>
    <name evidence="1" type="ORF">SAMN05444352_108192</name>
</gene>
<proteinExistence type="predicted"/>
<dbReference type="STRING" id="1215104.GCA_000730585_02996"/>
<keyword evidence="2" id="KW-1185">Reference proteome</keyword>